<dbReference type="InterPro" id="IPR020471">
    <property type="entry name" value="AKR"/>
</dbReference>
<gene>
    <name evidence="6" type="primary">GALUR_7</name>
    <name evidence="6" type="ORF">CK203_084047</name>
</gene>
<sequence>MAKAPQVSLGACGLTMPVLGMGTSSYPPADAETAKLAIIEAIKAGYRHFDTAFAYGSEQPLGQAIVEALRLGLIKSRDDLFITSKLWSSYTDRDQVVPAIKMSLRNLQLDYLDMYLIHLPLKLSQEIRKTPVPKEILMPLDIKSVWEGMEECQRLGLTKAIGVSNFSPRMLEETLAIAEIPPAVNQVEMNPLWQQKKLREHCNAKGIHITAYSPLGANGTKWGDNRIVECDVLEDIANARGKTTAQVSMRWVYEQGVSMVAKSFNKERMKQNLEIFDWSLTEEELERISQLPQRKGFLISSILGAHDFTLQLDDEI</sequence>
<evidence type="ECO:0000313" key="6">
    <source>
        <dbReference type="EMBL" id="RVW60338.1"/>
    </source>
</evidence>
<dbReference type="PROSITE" id="PS00063">
    <property type="entry name" value="ALDOKETO_REDUCTASE_3"/>
    <property type="match status" value="1"/>
</dbReference>
<dbReference type="SUPFAM" id="SSF51430">
    <property type="entry name" value="NAD(P)-linked oxidoreductase"/>
    <property type="match status" value="1"/>
</dbReference>
<proteinExistence type="predicted"/>
<evidence type="ECO:0000256" key="1">
    <source>
        <dbReference type="ARBA" id="ARBA00023002"/>
    </source>
</evidence>
<dbReference type="InterPro" id="IPR036812">
    <property type="entry name" value="NAD(P)_OxRdtase_dom_sf"/>
</dbReference>
<keyword evidence="1" id="KW-0560">Oxidoreductase</keyword>
<reference evidence="6 7" key="1">
    <citation type="journal article" date="2018" name="PLoS Genet.">
        <title>Population sequencing reveals clonal diversity and ancestral inbreeding in the grapevine cultivar Chardonnay.</title>
        <authorList>
            <person name="Roach M.J."/>
            <person name="Johnson D.L."/>
            <person name="Bohlmann J."/>
            <person name="van Vuuren H.J."/>
            <person name="Jones S.J."/>
            <person name="Pretorius I.S."/>
            <person name="Schmidt S.A."/>
            <person name="Borneman A.R."/>
        </authorList>
    </citation>
    <scope>NUCLEOTIDE SEQUENCE [LARGE SCALE GENOMIC DNA]</scope>
    <source>
        <strain evidence="7">cv. Chardonnay</strain>
        <tissue evidence="6">Leaf</tissue>
    </source>
</reference>
<dbReference type="PROSITE" id="PS00062">
    <property type="entry name" value="ALDOKETO_REDUCTASE_2"/>
    <property type="match status" value="1"/>
</dbReference>
<dbReference type="PIRSF" id="PIRSF000097">
    <property type="entry name" value="AKR"/>
    <property type="match status" value="1"/>
</dbReference>
<dbReference type="Gene3D" id="3.20.20.100">
    <property type="entry name" value="NADP-dependent oxidoreductase domain"/>
    <property type="match status" value="1"/>
</dbReference>
<dbReference type="Proteomes" id="UP000288805">
    <property type="component" value="Unassembled WGS sequence"/>
</dbReference>
<comment type="caution">
    <text evidence="6">The sequence shown here is derived from an EMBL/GenBank/DDBJ whole genome shotgun (WGS) entry which is preliminary data.</text>
</comment>
<evidence type="ECO:0000256" key="4">
    <source>
        <dbReference type="PIRSR" id="PIRSR000097-3"/>
    </source>
</evidence>
<feature type="site" description="Lowers pKa of active site Tyr" evidence="4">
    <location>
        <position position="85"/>
    </location>
</feature>
<dbReference type="Pfam" id="PF00248">
    <property type="entry name" value="Aldo_ket_red"/>
    <property type="match status" value="1"/>
</dbReference>
<organism evidence="6 7">
    <name type="scientific">Vitis vinifera</name>
    <name type="common">Grape</name>
    <dbReference type="NCBI Taxonomy" id="29760"/>
    <lineage>
        <taxon>Eukaryota</taxon>
        <taxon>Viridiplantae</taxon>
        <taxon>Streptophyta</taxon>
        <taxon>Embryophyta</taxon>
        <taxon>Tracheophyta</taxon>
        <taxon>Spermatophyta</taxon>
        <taxon>Magnoliopsida</taxon>
        <taxon>eudicotyledons</taxon>
        <taxon>Gunneridae</taxon>
        <taxon>Pentapetalae</taxon>
        <taxon>rosids</taxon>
        <taxon>Vitales</taxon>
        <taxon>Vitaceae</taxon>
        <taxon>Viteae</taxon>
        <taxon>Vitis</taxon>
    </lineage>
</organism>
<dbReference type="InterPro" id="IPR044497">
    <property type="entry name" value="AKR4A/B"/>
</dbReference>
<dbReference type="AlphaFoldDB" id="A0A438FJZ9"/>
<accession>A0A438FJZ9</accession>
<dbReference type="PRINTS" id="PR00069">
    <property type="entry name" value="ALDKETRDTASE"/>
</dbReference>
<feature type="binding site" evidence="3">
    <location>
        <position position="118"/>
    </location>
    <ligand>
        <name>substrate</name>
    </ligand>
</feature>
<dbReference type="FunFam" id="3.20.20.100:FF:000014">
    <property type="entry name" value="NAD(P)-linked oxidoreductase superfamily protein"/>
    <property type="match status" value="1"/>
</dbReference>
<name>A0A438FJZ9_VITVI</name>
<dbReference type="InterPro" id="IPR018170">
    <property type="entry name" value="Aldo/ket_reductase_CS"/>
</dbReference>
<feature type="active site" description="Proton donor" evidence="2">
    <location>
        <position position="55"/>
    </location>
</feature>
<evidence type="ECO:0000313" key="7">
    <source>
        <dbReference type="Proteomes" id="UP000288805"/>
    </source>
</evidence>
<evidence type="ECO:0000256" key="2">
    <source>
        <dbReference type="PIRSR" id="PIRSR000097-1"/>
    </source>
</evidence>
<dbReference type="InterPro" id="IPR023210">
    <property type="entry name" value="NADP_OxRdtase_dom"/>
</dbReference>
<dbReference type="EMBL" id="QGNW01000864">
    <property type="protein sequence ID" value="RVW60338.1"/>
    <property type="molecule type" value="Genomic_DNA"/>
</dbReference>
<dbReference type="CDD" id="cd19124">
    <property type="entry name" value="AKR_AKR4A_4B"/>
    <property type="match status" value="1"/>
</dbReference>
<dbReference type="GO" id="GO:0016616">
    <property type="term" value="F:oxidoreductase activity, acting on the CH-OH group of donors, NAD or NADP as acceptor"/>
    <property type="evidence" value="ECO:0007669"/>
    <property type="project" value="InterPro"/>
</dbReference>
<feature type="domain" description="NADP-dependent oxidoreductase" evidence="5">
    <location>
        <begin position="19"/>
        <end position="290"/>
    </location>
</feature>
<evidence type="ECO:0000259" key="5">
    <source>
        <dbReference type="Pfam" id="PF00248"/>
    </source>
</evidence>
<dbReference type="PROSITE" id="PS00798">
    <property type="entry name" value="ALDOKETO_REDUCTASE_1"/>
    <property type="match status" value="1"/>
</dbReference>
<dbReference type="GO" id="GO:0044550">
    <property type="term" value="P:secondary metabolite biosynthetic process"/>
    <property type="evidence" value="ECO:0007669"/>
    <property type="project" value="UniProtKB-ARBA"/>
</dbReference>
<evidence type="ECO:0000256" key="3">
    <source>
        <dbReference type="PIRSR" id="PIRSR000097-2"/>
    </source>
</evidence>
<dbReference type="PANTHER" id="PTHR11732">
    <property type="entry name" value="ALDO/KETO REDUCTASE"/>
    <property type="match status" value="1"/>
</dbReference>
<protein>
    <submittedName>
        <fullName evidence="6">D-galacturonate reductase</fullName>
    </submittedName>
</protein>